<keyword evidence="2" id="KW-0813">Transport</keyword>
<feature type="transmembrane region" description="Helical" evidence="7">
    <location>
        <begin position="344"/>
        <end position="362"/>
    </location>
</feature>
<feature type="transmembrane region" description="Helical" evidence="7">
    <location>
        <begin position="60"/>
        <end position="79"/>
    </location>
</feature>
<feature type="transmembrane region" description="Helical" evidence="7">
    <location>
        <begin position="368"/>
        <end position="394"/>
    </location>
</feature>
<dbReference type="EMBL" id="CP017298">
    <property type="protein sequence ID" value="AOS48032.1"/>
    <property type="molecule type" value="Genomic_DNA"/>
</dbReference>
<evidence type="ECO:0000259" key="8">
    <source>
        <dbReference type="PROSITE" id="PS50850"/>
    </source>
</evidence>
<dbReference type="AlphaFoldDB" id="A0A1D8B4G1"/>
<feature type="transmembrane region" description="Helical" evidence="7">
    <location>
        <begin position="23"/>
        <end position="48"/>
    </location>
</feature>
<evidence type="ECO:0000256" key="7">
    <source>
        <dbReference type="SAM" id="Phobius"/>
    </source>
</evidence>
<dbReference type="KEGG" id="phon:BH719_05695"/>
<evidence type="ECO:0000256" key="5">
    <source>
        <dbReference type="ARBA" id="ARBA00022989"/>
    </source>
</evidence>
<feature type="transmembrane region" description="Helical" evidence="7">
    <location>
        <begin position="91"/>
        <end position="110"/>
    </location>
</feature>
<keyword evidence="4 7" id="KW-0812">Transmembrane</keyword>
<feature type="transmembrane region" description="Helical" evidence="7">
    <location>
        <begin position="495"/>
        <end position="515"/>
    </location>
</feature>
<protein>
    <submittedName>
        <fullName evidence="9">MFS transporter</fullName>
    </submittedName>
</protein>
<dbReference type="PANTHER" id="PTHR42718:SF47">
    <property type="entry name" value="METHYL VIOLOGEN RESISTANCE PROTEIN SMVA"/>
    <property type="match status" value="1"/>
</dbReference>
<reference evidence="9 10" key="1">
    <citation type="submission" date="2016-09" db="EMBL/GenBank/DDBJ databases">
        <title>Complete genome sequence of Actinomyces hongkongensis HKU8.</title>
        <authorList>
            <person name="Gao Y.-X."/>
            <person name="Zhou Y.-Y."/>
            <person name="Xie Y."/>
            <person name="Wang M."/>
            <person name="Wang S.-J."/>
            <person name="Shen S.-G."/>
        </authorList>
    </citation>
    <scope>NUCLEOTIDE SEQUENCE [LARGE SCALE GENOMIC DNA]</scope>
    <source>
        <strain evidence="9 10">HKU8</strain>
    </source>
</reference>
<dbReference type="InterPro" id="IPR020846">
    <property type="entry name" value="MFS_dom"/>
</dbReference>
<dbReference type="Gene3D" id="1.20.1720.10">
    <property type="entry name" value="Multidrug resistance protein D"/>
    <property type="match status" value="2"/>
</dbReference>
<feature type="transmembrane region" description="Helical" evidence="7">
    <location>
        <begin position="149"/>
        <end position="168"/>
    </location>
</feature>
<sequence length="524" mass="53518">MNNSPASGGAPTARPEPFTPRQWGILGVLTMAVLLLAIDGSILSLAVPSLSADLDPTANQILWIGDIYSFAIAGLLVTVGNIADRYGRKRTLLVGAIGFAAASLLCALAPDANVLILGRFLMGIFGAAVMPSTLSIVRDTFDDPGQRTRAIAIWSIGTTGGAAIGPLLDGFLIEHFRWSSVFLINLPIMVLVLTAGVPMLRESYGNRRASVDIASSVLSILTVVPIVYVVKEAAHGGFGWPQALALVLGAASGWAFVRRQRRLDHPLLDLGLFRIPAFSGAVLTAGIAIFALVGLLYFFSQYLQLVRGMAPLTAGIVEMPATVTGILAALAAPRLLPRLGQGGAIALGTALLGVGMGIVAAAESVPGIFLILVGVGVLGFGSGLSMTLTTDAIVGAAPASRAGAASAISETAYELGAACGIAVLGSVLSSYYRWFVALPDDFESTHGAGASDSLARTLEALGASGTAAADGVPPGGSDPALAEAVRLTFAHGMQATAVFAVLLCLAAALVAWRAIPSGPARTGE</sequence>
<dbReference type="PROSITE" id="PS50850">
    <property type="entry name" value="MFS"/>
    <property type="match status" value="1"/>
</dbReference>
<dbReference type="InterPro" id="IPR036259">
    <property type="entry name" value="MFS_trans_sf"/>
</dbReference>
<keyword evidence="5 7" id="KW-1133">Transmembrane helix</keyword>
<evidence type="ECO:0000256" key="4">
    <source>
        <dbReference type="ARBA" id="ARBA00022692"/>
    </source>
</evidence>
<dbReference type="STRING" id="178339.BH719_05695"/>
<evidence type="ECO:0000256" key="6">
    <source>
        <dbReference type="ARBA" id="ARBA00023136"/>
    </source>
</evidence>
<feature type="transmembrane region" description="Helical" evidence="7">
    <location>
        <begin position="240"/>
        <end position="257"/>
    </location>
</feature>
<dbReference type="InterPro" id="IPR005829">
    <property type="entry name" value="Sugar_transporter_CS"/>
</dbReference>
<dbReference type="CDD" id="cd17321">
    <property type="entry name" value="MFS_MMR_MDR_like"/>
    <property type="match status" value="1"/>
</dbReference>
<evidence type="ECO:0000313" key="10">
    <source>
        <dbReference type="Proteomes" id="UP000095214"/>
    </source>
</evidence>
<dbReference type="GO" id="GO:0005886">
    <property type="term" value="C:plasma membrane"/>
    <property type="evidence" value="ECO:0007669"/>
    <property type="project" value="UniProtKB-SubCell"/>
</dbReference>
<comment type="subcellular location">
    <subcellularLocation>
        <location evidence="1">Cell membrane</location>
        <topology evidence="1">Multi-pass membrane protein</topology>
    </subcellularLocation>
</comment>
<feature type="transmembrane region" description="Helical" evidence="7">
    <location>
        <begin position="312"/>
        <end position="332"/>
    </location>
</feature>
<feature type="transmembrane region" description="Helical" evidence="7">
    <location>
        <begin position="116"/>
        <end position="137"/>
    </location>
</feature>
<feature type="transmembrane region" description="Helical" evidence="7">
    <location>
        <begin position="180"/>
        <end position="197"/>
    </location>
</feature>
<evidence type="ECO:0000256" key="2">
    <source>
        <dbReference type="ARBA" id="ARBA00022448"/>
    </source>
</evidence>
<organism evidence="9 10">
    <name type="scientific">Pauljensenia hongkongensis</name>
    <dbReference type="NCBI Taxonomy" id="178339"/>
    <lineage>
        <taxon>Bacteria</taxon>
        <taxon>Bacillati</taxon>
        <taxon>Actinomycetota</taxon>
        <taxon>Actinomycetes</taxon>
        <taxon>Actinomycetales</taxon>
        <taxon>Actinomycetaceae</taxon>
        <taxon>Pauljensenia</taxon>
    </lineage>
</organism>
<gene>
    <name evidence="9" type="ORF">BH719_05695</name>
</gene>
<dbReference type="PROSITE" id="PS00216">
    <property type="entry name" value="SUGAR_TRANSPORT_1"/>
    <property type="match status" value="1"/>
</dbReference>
<name>A0A1D8B4G1_9ACTO</name>
<keyword evidence="10" id="KW-1185">Reference proteome</keyword>
<feature type="transmembrane region" description="Helical" evidence="7">
    <location>
        <begin position="278"/>
        <end position="300"/>
    </location>
</feature>
<dbReference type="Proteomes" id="UP000095214">
    <property type="component" value="Chromosome"/>
</dbReference>
<feature type="domain" description="Major facilitator superfamily (MFS) profile" evidence="8">
    <location>
        <begin position="25"/>
        <end position="519"/>
    </location>
</feature>
<dbReference type="InterPro" id="IPR011701">
    <property type="entry name" value="MFS"/>
</dbReference>
<dbReference type="PANTHER" id="PTHR42718">
    <property type="entry name" value="MAJOR FACILITATOR SUPERFAMILY MULTIDRUG TRANSPORTER MFSC"/>
    <property type="match status" value="1"/>
</dbReference>
<evidence type="ECO:0000313" key="9">
    <source>
        <dbReference type="EMBL" id="AOS48032.1"/>
    </source>
</evidence>
<keyword evidence="3" id="KW-1003">Cell membrane</keyword>
<proteinExistence type="predicted"/>
<feature type="transmembrane region" description="Helical" evidence="7">
    <location>
        <begin position="209"/>
        <end position="228"/>
    </location>
</feature>
<evidence type="ECO:0000256" key="1">
    <source>
        <dbReference type="ARBA" id="ARBA00004651"/>
    </source>
</evidence>
<feature type="transmembrane region" description="Helical" evidence="7">
    <location>
        <begin position="415"/>
        <end position="434"/>
    </location>
</feature>
<dbReference type="Pfam" id="PF07690">
    <property type="entry name" value="MFS_1"/>
    <property type="match status" value="1"/>
</dbReference>
<keyword evidence="6 7" id="KW-0472">Membrane</keyword>
<accession>A0A1D8B4G1</accession>
<dbReference type="GO" id="GO:0022857">
    <property type="term" value="F:transmembrane transporter activity"/>
    <property type="evidence" value="ECO:0007669"/>
    <property type="project" value="InterPro"/>
</dbReference>
<dbReference type="SUPFAM" id="SSF103473">
    <property type="entry name" value="MFS general substrate transporter"/>
    <property type="match status" value="1"/>
</dbReference>
<evidence type="ECO:0000256" key="3">
    <source>
        <dbReference type="ARBA" id="ARBA00022475"/>
    </source>
</evidence>